<dbReference type="HOGENOM" id="CLU_046006_17_1_4"/>
<protein>
    <submittedName>
        <fullName evidence="2">PhnB protein-like protein</fullName>
    </submittedName>
</protein>
<dbReference type="Gene3D" id="3.10.180.10">
    <property type="entry name" value="2,3-Dihydroxybiphenyl 1,2-Dioxygenase, domain 1"/>
    <property type="match status" value="1"/>
</dbReference>
<dbReference type="PATRIC" id="fig|365046.3.peg.2803"/>
<organism evidence="2 3">
    <name type="scientific">Ramlibacter tataouinensis (strain ATCC BAA-407 / DSM 14655 / LMG 21543 / TTB310)</name>
    <dbReference type="NCBI Taxonomy" id="365046"/>
    <lineage>
        <taxon>Bacteria</taxon>
        <taxon>Pseudomonadati</taxon>
        <taxon>Pseudomonadota</taxon>
        <taxon>Betaproteobacteria</taxon>
        <taxon>Burkholderiales</taxon>
        <taxon>Comamonadaceae</taxon>
        <taxon>Ramlibacter</taxon>
    </lineage>
</organism>
<dbReference type="Proteomes" id="UP000008385">
    <property type="component" value="Chromosome"/>
</dbReference>
<dbReference type="CDD" id="cd06588">
    <property type="entry name" value="PhnB_like"/>
    <property type="match status" value="1"/>
</dbReference>
<dbReference type="PANTHER" id="PTHR33990">
    <property type="entry name" value="PROTEIN YJDN-RELATED"/>
    <property type="match status" value="1"/>
</dbReference>
<sequence length="141" mass="15528">MPQLDSYLFFNGNCADAMRFYERTLGAQLETMMTFGQSPDPMPGTNERNKHLIMHASLLLDGRRLMASDLPPGMPHQPMAGFSVSLNYATAPEARKTFDALAEGGQVTMPFGKTFWADGFGMLTDRFGTPWMVGSLQSPAL</sequence>
<proteinExistence type="predicted"/>
<evidence type="ECO:0000259" key="1">
    <source>
        <dbReference type="Pfam" id="PF00903"/>
    </source>
</evidence>
<dbReference type="OrthoDB" id="9795306at2"/>
<dbReference type="AlphaFoldDB" id="F5Y503"/>
<dbReference type="Pfam" id="PF00903">
    <property type="entry name" value="Glyoxalase"/>
    <property type="match status" value="1"/>
</dbReference>
<dbReference type="STRING" id="365046.Rta_27410"/>
<reference evidence="3" key="1">
    <citation type="submission" date="2006-01" db="EMBL/GenBank/DDBJ databases">
        <title>Genome of the cyst-dividing bacterium Ramlibacter tataouinensis.</title>
        <authorList>
            <person name="Barakat M."/>
            <person name="Ortet P."/>
            <person name="De Luca G."/>
            <person name="Jourlin-Castelli C."/>
            <person name="Ansaldi M."/>
            <person name="Py B."/>
            <person name="Fichant G."/>
            <person name="Coutinho P."/>
            <person name="Voulhoux R."/>
            <person name="Bastien O."/>
            <person name="Roy S."/>
            <person name="Marechal E."/>
            <person name="Henrissat B."/>
            <person name="Quentin Y."/>
            <person name="Noirot P."/>
            <person name="Filloux A."/>
            <person name="Mejean V."/>
            <person name="DuBow M."/>
            <person name="Barras F."/>
            <person name="Heulin T."/>
        </authorList>
    </citation>
    <scope>NUCLEOTIDE SEQUENCE [LARGE SCALE GENOMIC DNA]</scope>
    <source>
        <strain evidence="3">ATCC BAA-407 / DSM 14655 / LMG 21543 / TTB310</strain>
    </source>
</reference>
<accession>F5Y503</accession>
<dbReference type="KEGG" id="rta:Rta_27410"/>
<feature type="domain" description="Glyoxalase/fosfomycin resistance/dioxygenase" evidence="1">
    <location>
        <begin position="4"/>
        <end position="132"/>
    </location>
</feature>
<gene>
    <name evidence="2" type="ordered locus">Rta_27410</name>
</gene>
<reference evidence="2 3" key="2">
    <citation type="journal article" date="2011" name="PLoS ONE">
        <title>The Cyst-Dividing Bacterium Ramlibacter tataouinensis TTB310 Genome Reveals a Well-Stocked Toolbox for Adaptation to a Desert Environment.</title>
        <authorList>
            <person name="De Luca G."/>
            <person name="Barakat M."/>
            <person name="Ortet P."/>
            <person name="Fochesato S."/>
            <person name="Jourlin-Castelli C."/>
            <person name="Ansaldi M."/>
            <person name="Py B."/>
            <person name="Fichant G."/>
            <person name="Coutinho P.M."/>
            <person name="Voulhoux R."/>
            <person name="Bastien O."/>
            <person name="Marechal E."/>
            <person name="Henrissat B."/>
            <person name="Quentin Y."/>
            <person name="Noirot P."/>
            <person name="Filloux A."/>
            <person name="Mejean V."/>
            <person name="Dubow M.S."/>
            <person name="Barras F."/>
            <person name="Barbe V."/>
            <person name="Weissenbach J."/>
            <person name="Mihalcescu I."/>
            <person name="Vermeglio A."/>
            <person name="Achouak W."/>
            <person name="Heulin T."/>
        </authorList>
    </citation>
    <scope>NUCLEOTIDE SEQUENCE [LARGE SCALE GENOMIC DNA]</scope>
    <source>
        <strain evidence="3">ATCC BAA-407 / DSM 14655 / LMG 21543 / TTB310</strain>
    </source>
</reference>
<dbReference type="InterPro" id="IPR004360">
    <property type="entry name" value="Glyas_Fos-R_dOase_dom"/>
</dbReference>
<dbReference type="RefSeq" id="WP_013902074.1">
    <property type="nucleotide sequence ID" value="NC_015677.1"/>
</dbReference>
<dbReference type="eggNOG" id="COG2764">
    <property type="taxonomic scope" value="Bacteria"/>
</dbReference>
<keyword evidence="3" id="KW-1185">Reference proteome</keyword>
<evidence type="ECO:0000313" key="3">
    <source>
        <dbReference type="Proteomes" id="UP000008385"/>
    </source>
</evidence>
<dbReference type="EMBL" id="CP000245">
    <property type="protein sequence ID" value="AEG93843.1"/>
    <property type="molecule type" value="Genomic_DNA"/>
</dbReference>
<evidence type="ECO:0000313" key="2">
    <source>
        <dbReference type="EMBL" id="AEG93843.1"/>
    </source>
</evidence>
<name>F5Y503_RAMTT</name>
<dbReference type="SUPFAM" id="SSF54593">
    <property type="entry name" value="Glyoxalase/Bleomycin resistance protein/Dihydroxybiphenyl dioxygenase"/>
    <property type="match status" value="1"/>
</dbReference>
<dbReference type="InterPro" id="IPR028973">
    <property type="entry name" value="PhnB-like"/>
</dbReference>
<dbReference type="PANTHER" id="PTHR33990:SF1">
    <property type="entry name" value="PROTEIN YJDN"/>
    <property type="match status" value="1"/>
</dbReference>
<dbReference type="InterPro" id="IPR029068">
    <property type="entry name" value="Glyas_Bleomycin-R_OHBP_Dase"/>
</dbReference>